<keyword evidence="3" id="KW-1185">Reference proteome</keyword>
<accession>A0ABW4BRQ2</accession>
<evidence type="ECO:0000313" key="3">
    <source>
        <dbReference type="Proteomes" id="UP001597191"/>
    </source>
</evidence>
<gene>
    <name evidence="2" type="ORF">ACFQ4R_09860</name>
</gene>
<dbReference type="Proteomes" id="UP001597191">
    <property type="component" value="Unassembled WGS sequence"/>
</dbReference>
<proteinExistence type="predicted"/>
<keyword evidence="1" id="KW-0812">Transmembrane</keyword>
<evidence type="ECO:0000256" key="1">
    <source>
        <dbReference type="SAM" id="Phobius"/>
    </source>
</evidence>
<dbReference type="EMBL" id="JBHTOH010000089">
    <property type="protein sequence ID" value="MFD1411888.1"/>
    <property type="molecule type" value="Genomic_DNA"/>
</dbReference>
<protein>
    <recommendedName>
        <fullName evidence="4">SHOCT domain-containing protein</fullName>
    </recommendedName>
</protein>
<organism evidence="2 3">
    <name type="scientific">Lapidilactobacillus gannanensis</name>
    <dbReference type="NCBI Taxonomy" id="2486002"/>
    <lineage>
        <taxon>Bacteria</taxon>
        <taxon>Bacillati</taxon>
        <taxon>Bacillota</taxon>
        <taxon>Bacilli</taxon>
        <taxon>Lactobacillales</taxon>
        <taxon>Lactobacillaceae</taxon>
        <taxon>Lapidilactobacillus</taxon>
    </lineage>
</organism>
<evidence type="ECO:0000313" key="2">
    <source>
        <dbReference type="EMBL" id="MFD1411888.1"/>
    </source>
</evidence>
<comment type="caution">
    <text evidence="2">The sequence shown here is derived from an EMBL/GenBank/DDBJ whole genome shotgun (WGS) entry which is preliminary data.</text>
</comment>
<reference evidence="3" key="1">
    <citation type="journal article" date="2019" name="Int. J. Syst. Evol. Microbiol.">
        <title>The Global Catalogue of Microorganisms (GCM) 10K type strain sequencing project: providing services to taxonomists for standard genome sequencing and annotation.</title>
        <authorList>
            <consortium name="The Broad Institute Genomics Platform"/>
            <consortium name="The Broad Institute Genome Sequencing Center for Infectious Disease"/>
            <person name="Wu L."/>
            <person name="Ma J."/>
        </authorList>
    </citation>
    <scope>NUCLEOTIDE SEQUENCE [LARGE SCALE GENOMIC DNA]</scope>
    <source>
        <strain evidence="3">CCM 8937</strain>
    </source>
</reference>
<keyword evidence="1" id="KW-0472">Membrane</keyword>
<name>A0ABW4BRQ2_9LACO</name>
<evidence type="ECO:0008006" key="4">
    <source>
        <dbReference type="Google" id="ProtNLM"/>
    </source>
</evidence>
<sequence>MMLLVLGMLIKYWYIILAVALIVVAVVIYQAQQKKQTADEQAAAVAERTADDRRIAKLKTFKKMLDQTLISTVEYDHYKALILNADVALINQDHVLGTPTEPNGLTDTERIKRLYKFKQLLDDRAITVAEYQHYKEKLLNSDDQLNDWSDSQDPLEF</sequence>
<keyword evidence="1" id="KW-1133">Transmembrane helix</keyword>
<feature type="transmembrane region" description="Helical" evidence="1">
    <location>
        <begin position="12"/>
        <end position="31"/>
    </location>
</feature>